<feature type="domain" description="YTH" evidence="2">
    <location>
        <begin position="46"/>
        <end position="171"/>
    </location>
</feature>
<evidence type="ECO:0000256" key="1">
    <source>
        <dbReference type="SAM" id="MobiDB-lite"/>
    </source>
</evidence>
<dbReference type="Gene3D" id="3.10.590.10">
    <property type="entry name" value="ph1033 like domains"/>
    <property type="match status" value="1"/>
</dbReference>
<feature type="compositionally biased region" description="Basic and acidic residues" evidence="1">
    <location>
        <begin position="29"/>
        <end position="38"/>
    </location>
</feature>
<evidence type="ECO:0000313" key="3">
    <source>
        <dbReference type="EMBL" id="CDW53827.1"/>
    </source>
</evidence>
<gene>
    <name evidence="3" type="ORF">TTRE_0000209401</name>
</gene>
<feature type="region of interest" description="Disordered" evidence="1">
    <location>
        <begin position="17"/>
        <end position="38"/>
    </location>
</feature>
<reference evidence="3" key="2">
    <citation type="submission" date="2014-03" db="EMBL/GenBank/DDBJ databases">
        <title>The whipworm genome and dual-species transcriptomics of an intimate host-pathogen interaction.</title>
        <authorList>
            <person name="Foth B.J."/>
            <person name="Tsai I.J."/>
            <person name="Reid A.J."/>
            <person name="Bancroft A.J."/>
            <person name="Nichol S."/>
            <person name="Tracey A."/>
            <person name="Holroyd N."/>
            <person name="Cotton J.A."/>
            <person name="Stanley E.J."/>
            <person name="Zarowiecki M."/>
            <person name="Liu J.Z."/>
            <person name="Huckvale T."/>
            <person name="Cooper P.J."/>
            <person name="Grencis R.K."/>
            <person name="Berriman M."/>
        </authorList>
    </citation>
    <scope>NUCLEOTIDE SEQUENCE [LARGE SCALE GENOMIC DNA]</scope>
</reference>
<dbReference type="STRING" id="36087.A0A077Z088"/>
<dbReference type="InterPro" id="IPR007275">
    <property type="entry name" value="YTH_domain"/>
</dbReference>
<keyword evidence="4" id="KW-1185">Reference proteome</keyword>
<proteinExistence type="predicted"/>
<evidence type="ECO:0000259" key="2">
    <source>
        <dbReference type="Pfam" id="PF04146"/>
    </source>
</evidence>
<evidence type="ECO:0000313" key="4">
    <source>
        <dbReference type="Proteomes" id="UP000030665"/>
    </source>
</evidence>
<reference evidence="3" key="1">
    <citation type="submission" date="2014-01" db="EMBL/GenBank/DDBJ databases">
        <authorList>
            <person name="Aslett M."/>
        </authorList>
    </citation>
    <scope>NUCLEOTIDE SEQUENCE</scope>
</reference>
<dbReference type="EMBL" id="HG805868">
    <property type="protein sequence ID" value="CDW53827.1"/>
    <property type="molecule type" value="Genomic_DNA"/>
</dbReference>
<dbReference type="AlphaFoldDB" id="A0A077Z088"/>
<sequence length="210" mass="23785">MRGDMAATRPWRNLTSMIRGGRRANGPPRKRESPSEQRDPLAAVYRFIVMQSNDEWRLYQSIVEGFLDIEQTAALMLNDAFGRFMPGGTVMLFVYIEGTDYMCGVMELLSQGAIVTSEMSDDESGLMFRFQVNWLQVKDAPIDLIQDAGASALDESSFVRSSLKEITAEQGIDLYFSYVLHPRSTSLFERCAFCDEPEPESEEESEEESE</sequence>
<accession>A0A077Z088</accession>
<organism evidence="3 4">
    <name type="scientific">Trichuris trichiura</name>
    <name type="common">Whipworm</name>
    <name type="synonym">Trichocephalus trichiurus</name>
    <dbReference type="NCBI Taxonomy" id="36087"/>
    <lineage>
        <taxon>Eukaryota</taxon>
        <taxon>Metazoa</taxon>
        <taxon>Ecdysozoa</taxon>
        <taxon>Nematoda</taxon>
        <taxon>Enoplea</taxon>
        <taxon>Dorylaimia</taxon>
        <taxon>Trichinellida</taxon>
        <taxon>Trichuridae</taxon>
        <taxon>Trichuris</taxon>
    </lineage>
</organism>
<dbReference type="Pfam" id="PF04146">
    <property type="entry name" value="YTH"/>
    <property type="match status" value="1"/>
</dbReference>
<name>A0A077Z088_TRITR</name>
<dbReference type="GO" id="GO:0003723">
    <property type="term" value="F:RNA binding"/>
    <property type="evidence" value="ECO:0007669"/>
    <property type="project" value="InterPro"/>
</dbReference>
<dbReference type="Proteomes" id="UP000030665">
    <property type="component" value="Unassembled WGS sequence"/>
</dbReference>
<protein>
    <recommendedName>
        <fullName evidence="2">YTH domain-containing protein</fullName>
    </recommendedName>
</protein>